<dbReference type="InterPro" id="IPR036047">
    <property type="entry name" value="F-box-like_dom_sf"/>
</dbReference>
<dbReference type="AlphaFoldDB" id="A0AAD4I002"/>
<dbReference type="SUPFAM" id="SSF81383">
    <property type="entry name" value="F-box domain"/>
    <property type="match status" value="1"/>
</dbReference>
<keyword evidence="4" id="KW-1185">Reference proteome</keyword>
<accession>A0AAD4I002</accession>
<evidence type="ECO:0000256" key="1">
    <source>
        <dbReference type="SAM" id="MobiDB-lite"/>
    </source>
</evidence>
<keyword evidence="2" id="KW-0812">Transmembrane</keyword>
<sequence>MASLLVRRPARAGDKTTMPAEFQKPTSLEPIPDETLQVSRRPKPTLITLPPEIHLLIARHLIYPDALALRHTNRHFYQLVDTGVKLKVEWLMERRLLHLECPSDQRCDLGSDLRFCRGSVKLLMQRRREHIECESRPGLGCLIYGTSTCPHARKLRTRVKKWMRALPVDQVRWALLVASLVPLIVGWVWMIGVMMV</sequence>
<keyword evidence="2" id="KW-0472">Membrane</keyword>
<name>A0AAD4I002_9PEZI</name>
<organism evidence="3 4">
    <name type="scientific">Staphylotrichum longicolle</name>
    <dbReference type="NCBI Taxonomy" id="669026"/>
    <lineage>
        <taxon>Eukaryota</taxon>
        <taxon>Fungi</taxon>
        <taxon>Dikarya</taxon>
        <taxon>Ascomycota</taxon>
        <taxon>Pezizomycotina</taxon>
        <taxon>Sordariomycetes</taxon>
        <taxon>Sordariomycetidae</taxon>
        <taxon>Sordariales</taxon>
        <taxon>Chaetomiaceae</taxon>
        <taxon>Staphylotrichum</taxon>
    </lineage>
</organism>
<protein>
    <recommendedName>
        <fullName evidence="5">F-box domain-containing protein</fullName>
    </recommendedName>
</protein>
<evidence type="ECO:0008006" key="5">
    <source>
        <dbReference type="Google" id="ProtNLM"/>
    </source>
</evidence>
<reference evidence="3" key="1">
    <citation type="submission" date="2023-02" db="EMBL/GenBank/DDBJ databases">
        <authorList>
            <person name="Palmer J.M."/>
        </authorList>
    </citation>
    <scope>NUCLEOTIDE SEQUENCE</scope>
    <source>
        <strain evidence="3">FW57</strain>
    </source>
</reference>
<dbReference type="EMBL" id="JAHCVI010000003">
    <property type="protein sequence ID" value="KAG7287418.1"/>
    <property type="molecule type" value="Genomic_DNA"/>
</dbReference>
<evidence type="ECO:0000256" key="2">
    <source>
        <dbReference type="SAM" id="Phobius"/>
    </source>
</evidence>
<proteinExistence type="predicted"/>
<dbReference type="Proteomes" id="UP001197093">
    <property type="component" value="Unassembled WGS sequence"/>
</dbReference>
<evidence type="ECO:0000313" key="4">
    <source>
        <dbReference type="Proteomes" id="UP001197093"/>
    </source>
</evidence>
<comment type="caution">
    <text evidence="3">The sequence shown here is derived from an EMBL/GenBank/DDBJ whole genome shotgun (WGS) entry which is preliminary data.</text>
</comment>
<feature type="region of interest" description="Disordered" evidence="1">
    <location>
        <begin position="1"/>
        <end position="30"/>
    </location>
</feature>
<evidence type="ECO:0000313" key="3">
    <source>
        <dbReference type="EMBL" id="KAG7287418.1"/>
    </source>
</evidence>
<keyword evidence="2" id="KW-1133">Transmembrane helix</keyword>
<feature type="transmembrane region" description="Helical" evidence="2">
    <location>
        <begin position="173"/>
        <end position="195"/>
    </location>
</feature>
<gene>
    <name evidence="3" type="ORF">NEMBOFW57_006929</name>
</gene>